<evidence type="ECO:0000256" key="4">
    <source>
        <dbReference type="SAM" id="Phobius"/>
    </source>
</evidence>
<dbReference type="OrthoDB" id="5242161at2"/>
<organism evidence="5 6">
    <name type="scientific">Rarobacter incanus</name>
    <dbReference type="NCBI Taxonomy" id="153494"/>
    <lineage>
        <taxon>Bacteria</taxon>
        <taxon>Bacillati</taxon>
        <taxon>Actinomycetota</taxon>
        <taxon>Actinomycetes</taxon>
        <taxon>Micrococcales</taxon>
        <taxon>Rarobacteraceae</taxon>
        <taxon>Rarobacter</taxon>
    </lineage>
</organism>
<reference evidence="5 6" key="1">
    <citation type="submission" date="2019-06" db="EMBL/GenBank/DDBJ databases">
        <title>Sequencing the genomes of 1000 actinobacteria strains.</title>
        <authorList>
            <person name="Klenk H.-P."/>
        </authorList>
    </citation>
    <scope>NUCLEOTIDE SEQUENCE [LARGE SCALE GENOMIC DNA]</scope>
    <source>
        <strain evidence="5 6">DSM 10596</strain>
    </source>
</reference>
<feature type="compositionally biased region" description="Basic and acidic residues" evidence="3">
    <location>
        <begin position="323"/>
        <end position="338"/>
    </location>
</feature>
<dbReference type="RefSeq" id="WP_142111203.1">
    <property type="nucleotide sequence ID" value="NZ_BAAATB010000008.1"/>
</dbReference>
<evidence type="ECO:0000313" key="6">
    <source>
        <dbReference type="Proteomes" id="UP000316181"/>
    </source>
</evidence>
<evidence type="ECO:0000256" key="3">
    <source>
        <dbReference type="SAM" id="MobiDB-lite"/>
    </source>
</evidence>
<gene>
    <name evidence="5" type="ORF">FB389_0498</name>
</gene>
<dbReference type="InterPro" id="IPR023365">
    <property type="entry name" value="Sortase_dom-sf"/>
</dbReference>
<dbReference type="NCBIfam" id="NF033745">
    <property type="entry name" value="class_C_sortase"/>
    <property type="match status" value="1"/>
</dbReference>
<dbReference type="Pfam" id="PF04203">
    <property type="entry name" value="Sortase"/>
    <property type="match status" value="1"/>
</dbReference>
<evidence type="ECO:0000313" key="5">
    <source>
        <dbReference type="EMBL" id="TQK75859.1"/>
    </source>
</evidence>
<keyword evidence="4" id="KW-0812">Transmembrane</keyword>
<dbReference type="AlphaFoldDB" id="A0A542SMK5"/>
<dbReference type="CDD" id="cd05827">
    <property type="entry name" value="Sortase_C"/>
    <property type="match status" value="1"/>
</dbReference>
<dbReference type="NCBIfam" id="TIGR01076">
    <property type="entry name" value="sortase_fam"/>
    <property type="match status" value="1"/>
</dbReference>
<sequence>MRAVTTYAFPPELSVVRNNQATMDQPRPRHRSARRRWTLSWSALLITILGLGGASTFTYPQAAAWFAQREQSMLVDSYSQQVEQGTNPDATVVLRQAEEYNAALSAGAIVDGDKRIPEGDGTSTDNTLDYWKLLDAVPSGVMARIEIPSIDVDLPIYHGTADDTLEHGIGHLQGTSLPVGGVGTHAVLTGHRGLASSTLFTNLDKVKIGDTFTIEVFGRVLEYRVDDIKIVQPDETKALRQQPGRDIVTLVTCTPLGINTQRILVTGERVLPTPQEAIDTQGQKSNLPKFPWWAVWMGAIVVAGAGYVAWAGVPVARKRKKKPADQRDAEPSEEARGA</sequence>
<evidence type="ECO:0000256" key="1">
    <source>
        <dbReference type="ARBA" id="ARBA00022801"/>
    </source>
</evidence>
<feature type="region of interest" description="Disordered" evidence="3">
    <location>
        <begin position="317"/>
        <end position="338"/>
    </location>
</feature>
<proteinExistence type="predicted"/>
<keyword evidence="4" id="KW-0472">Membrane</keyword>
<evidence type="ECO:0000256" key="2">
    <source>
        <dbReference type="PIRSR" id="PIRSR605754-1"/>
    </source>
</evidence>
<feature type="transmembrane region" description="Helical" evidence="4">
    <location>
        <begin position="37"/>
        <end position="59"/>
    </location>
</feature>
<name>A0A542SMK5_9MICO</name>
<feature type="active site" description="Acyl-thioester intermediate" evidence="2">
    <location>
        <position position="253"/>
    </location>
</feature>
<dbReference type="Gene3D" id="2.40.260.10">
    <property type="entry name" value="Sortase"/>
    <property type="match status" value="1"/>
</dbReference>
<dbReference type="SUPFAM" id="SSF63817">
    <property type="entry name" value="Sortase"/>
    <property type="match status" value="1"/>
</dbReference>
<dbReference type="InterPro" id="IPR042002">
    <property type="entry name" value="Sortase_C"/>
</dbReference>
<feature type="active site" description="Proton donor/acceptor" evidence="2">
    <location>
        <position position="191"/>
    </location>
</feature>
<comment type="caution">
    <text evidence="5">The sequence shown here is derived from an EMBL/GenBank/DDBJ whole genome shotgun (WGS) entry which is preliminary data.</text>
</comment>
<dbReference type="GO" id="GO:0016787">
    <property type="term" value="F:hydrolase activity"/>
    <property type="evidence" value="ECO:0007669"/>
    <property type="project" value="UniProtKB-KW"/>
</dbReference>
<accession>A0A542SMK5</accession>
<keyword evidence="6" id="KW-1185">Reference proteome</keyword>
<protein>
    <submittedName>
        <fullName evidence="5">Sortase A</fullName>
    </submittedName>
</protein>
<dbReference type="InterPro" id="IPR005754">
    <property type="entry name" value="Sortase"/>
</dbReference>
<dbReference type="Proteomes" id="UP000316181">
    <property type="component" value="Unassembled WGS sequence"/>
</dbReference>
<keyword evidence="4" id="KW-1133">Transmembrane helix</keyword>
<dbReference type="EMBL" id="VFNV01000001">
    <property type="protein sequence ID" value="TQK75859.1"/>
    <property type="molecule type" value="Genomic_DNA"/>
</dbReference>
<keyword evidence="1" id="KW-0378">Hydrolase</keyword>
<feature type="transmembrane region" description="Helical" evidence="4">
    <location>
        <begin position="290"/>
        <end position="313"/>
    </location>
</feature>